<dbReference type="Proteomes" id="UP000608850">
    <property type="component" value="Unassembled WGS sequence"/>
</dbReference>
<dbReference type="OrthoDB" id="305577at2157"/>
<gene>
    <name evidence="1" type="ORF">GCM10009021_21540</name>
</gene>
<dbReference type="AlphaFoldDB" id="A0A830GDR5"/>
<sequence>MTYTKATAADAESVLPDSVAGEMWMMRDVLDAETLGFTVLALEAGEETMSHDHVDDDLEEVYYVVEGGVDVDFGDRTVSLDAEEAIRISPDEERIIRNRDSFSKLVLVSAPV</sequence>
<dbReference type="Gene3D" id="2.60.120.10">
    <property type="entry name" value="Jelly Rolls"/>
    <property type="match status" value="1"/>
</dbReference>
<keyword evidence="2" id="KW-1185">Reference proteome</keyword>
<organism evidence="1 2">
    <name type="scientific">Halarchaeum nitratireducens</name>
    <dbReference type="NCBI Taxonomy" id="489913"/>
    <lineage>
        <taxon>Archaea</taxon>
        <taxon>Methanobacteriati</taxon>
        <taxon>Methanobacteriota</taxon>
        <taxon>Stenosarchaea group</taxon>
        <taxon>Halobacteria</taxon>
        <taxon>Halobacteriales</taxon>
        <taxon>Halobacteriaceae</taxon>
    </lineage>
</organism>
<dbReference type="InterPro" id="IPR011051">
    <property type="entry name" value="RmlC_Cupin_sf"/>
</dbReference>
<proteinExistence type="predicted"/>
<dbReference type="RefSeq" id="WP_188878944.1">
    <property type="nucleotide sequence ID" value="NZ_BMOQ01000005.1"/>
</dbReference>
<comment type="caution">
    <text evidence="1">The sequence shown here is derived from an EMBL/GenBank/DDBJ whole genome shotgun (WGS) entry which is preliminary data.</text>
</comment>
<dbReference type="SUPFAM" id="SSF51182">
    <property type="entry name" value="RmlC-like cupins"/>
    <property type="match status" value="1"/>
</dbReference>
<evidence type="ECO:0008006" key="3">
    <source>
        <dbReference type="Google" id="ProtNLM"/>
    </source>
</evidence>
<accession>A0A830GDR5</accession>
<protein>
    <recommendedName>
        <fullName evidence="3">Cupin domain-containing protein</fullName>
    </recommendedName>
</protein>
<evidence type="ECO:0000313" key="1">
    <source>
        <dbReference type="EMBL" id="GGN20105.1"/>
    </source>
</evidence>
<dbReference type="EMBL" id="BMOQ01000005">
    <property type="protein sequence ID" value="GGN20105.1"/>
    <property type="molecule type" value="Genomic_DNA"/>
</dbReference>
<name>A0A830GDR5_9EURY</name>
<dbReference type="InterPro" id="IPR014710">
    <property type="entry name" value="RmlC-like_jellyroll"/>
</dbReference>
<evidence type="ECO:0000313" key="2">
    <source>
        <dbReference type="Proteomes" id="UP000608850"/>
    </source>
</evidence>
<reference evidence="1 2" key="1">
    <citation type="journal article" date="2019" name="Int. J. Syst. Evol. Microbiol.">
        <title>The Global Catalogue of Microorganisms (GCM) 10K type strain sequencing project: providing services to taxonomists for standard genome sequencing and annotation.</title>
        <authorList>
            <consortium name="The Broad Institute Genomics Platform"/>
            <consortium name="The Broad Institute Genome Sequencing Center for Infectious Disease"/>
            <person name="Wu L."/>
            <person name="Ma J."/>
        </authorList>
    </citation>
    <scope>NUCLEOTIDE SEQUENCE [LARGE SCALE GENOMIC DNA]</scope>
    <source>
        <strain evidence="1 2">JCM 16331</strain>
    </source>
</reference>